<evidence type="ECO:0000259" key="2">
    <source>
        <dbReference type="Pfam" id="PF07687"/>
    </source>
</evidence>
<dbReference type="EMBL" id="JBEPLY010000001">
    <property type="protein sequence ID" value="MET3598323.1"/>
    <property type="molecule type" value="Genomic_DNA"/>
</dbReference>
<dbReference type="Gene3D" id="3.40.630.10">
    <property type="entry name" value="Zn peptidases"/>
    <property type="match status" value="1"/>
</dbReference>
<dbReference type="InterPro" id="IPR002933">
    <property type="entry name" value="Peptidase_M20"/>
</dbReference>
<accession>A0ABV2I789</accession>
<dbReference type="PIRSF" id="PIRSF005962">
    <property type="entry name" value="Pept_M20D_amidohydro"/>
    <property type="match status" value="1"/>
</dbReference>
<protein>
    <submittedName>
        <fullName evidence="3">Amidohydrolase</fullName>
    </submittedName>
</protein>
<proteinExistence type="predicted"/>
<dbReference type="InterPro" id="IPR017439">
    <property type="entry name" value="Amidohydrolase"/>
</dbReference>
<dbReference type="InterPro" id="IPR011650">
    <property type="entry name" value="Peptidase_M20_dimer"/>
</dbReference>
<dbReference type="RefSeq" id="WP_354432772.1">
    <property type="nucleotide sequence ID" value="NZ_JBEPLY010000001.1"/>
</dbReference>
<evidence type="ECO:0000256" key="1">
    <source>
        <dbReference type="ARBA" id="ARBA00022801"/>
    </source>
</evidence>
<dbReference type="PANTHER" id="PTHR11014:SF169">
    <property type="entry name" value="CLAN MH, FAMILY M20, PEPTIDASE T-LIKE METALLOPEPTIDASE"/>
    <property type="match status" value="1"/>
</dbReference>
<organism evidence="3 4">
    <name type="scientific">Martelella mangrovi</name>
    <dbReference type="NCBI Taxonomy" id="1397477"/>
    <lineage>
        <taxon>Bacteria</taxon>
        <taxon>Pseudomonadati</taxon>
        <taxon>Pseudomonadota</taxon>
        <taxon>Alphaproteobacteria</taxon>
        <taxon>Hyphomicrobiales</taxon>
        <taxon>Aurantimonadaceae</taxon>
        <taxon>Martelella</taxon>
    </lineage>
</organism>
<dbReference type="Pfam" id="PF07687">
    <property type="entry name" value="M20_dimer"/>
    <property type="match status" value="1"/>
</dbReference>
<feature type="domain" description="Peptidase M20 dimerisation" evidence="2">
    <location>
        <begin position="188"/>
        <end position="291"/>
    </location>
</feature>
<dbReference type="InterPro" id="IPR036264">
    <property type="entry name" value="Bact_exopeptidase_dim_dom"/>
</dbReference>
<dbReference type="SUPFAM" id="SSF53187">
    <property type="entry name" value="Zn-dependent exopeptidases"/>
    <property type="match status" value="1"/>
</dbReference>
<dbReference type="PANTHER" id="PTHR11014">
    <property type="entry name" value="PEPTIDASE M20 FAMILY MEMBER"/>
    <property type="match status" value="1"/>
</dbReference>
<dbReference type="Pfam" id="PF01546">
    <property type="entry name" value="Peptidase_M20"/>
    <property type="match status" value="1"/>
</dbReference>
<reference evidence="3 4" key="1">
    <citation type="submission" date="2024-06" db="EMBL/GenBank/DDBJ databases">
        <title>Genomic Encyclopedia of Type Strains, Phase IV (KMG-IV): sequencing the most valuable type-strain genomes for metagenomic binning, comparative biology and taxonomic classification.</title>
        <authorList>
            <person name="Goeker M."/>
        </authorList>
    </citation>
    <scope>NUCLEOTIDE SEQUENCE [LARGE SCALE GENOMIC DNA]</scope>
    <source>
        <strain evidence="3 4">DSM 28102</strain>
    </source>
</reference>
<evidence type="ECO:0000313" key="3">
    <source>
        <dbReference type="EMBL" id="MET3598323.1"/>
    </source>
</evidence>
<evidence type="ECO:0000313" key="4">
    <source>
        <dbReference type="Proteomes" id="UP001549164"/>
    </source>
</evidence>
<keyword evidence="1" id="KW-0378">Hydrolase</keyword>
<dbReference type="Gene3D" id="3.30.70.360">
    <property type="match status" value="1"/>
</dbReference>
<comment type="caution">
    <text evidence="3">The sequence shown here is derived from an EMBL/GenBank/DDBJ whole genome shotgun (WGS) entry which is preliminary data.</text>
</comment>
<dbReference type="Proteomes" id="UP001549164">
    <property type="component" value="Unassembled WGS sequence"/>
</dbReference>
<keyword evidence="4" id="KW-1185">Reference proteome</keyword>
<sequence>MDSRDLHNSGLSAGDIAELTAWRRDLHRTPELSGEEARTAEKVVGMLEPSEPDRILTGMGGHGVAAIYAGSKPGPSVLLRCELDALPIAELNDSLPHRSQVPGTAHLCGHDGHMAMLVATARWLGRNRPSRGRVILLFQPAEEDGSGAKRVIEDPCFAEILPDFAFALHNWPGLPLGHAILSEGPAHCASRGMKIVLTGRTAHASQPETGLSPASALALLIEDLETLCAGEDAASPDFARANVTHARLGEAGFGTTPGDAELHVTLRTQKDDGMALLVQQAEDKVTAAAARWNLQSDISYHDIFRHCENAPEAVQVFRKALAAEDIPLHPANGPVRGSEDFGRFGDHARSALLLLGAGLDTPDLHNPDFDFPDELIPVGARLFAQIVTSLLD</sequence>
<gene>
    <name evidence="3" type="ORF">ABID12_000244</name>
</gene>
<name>A0ABV2I789_9HYPH</name>
<dbReference type="SUPFAM" id="SSF55031">
    <property type="entry name" value="Bacterial exopeptidase dimerisation domain"/>
    <property type="match status" value="1"/>
</dbReference>
<dbReference type="NCBIfam" id="TIGR01891">
    <property type="entry name" value="amidohydrolases"/>
    <property type="match status" value="1"/>
</dbReference>